<keyword evidence="2" id="KW-1003">Cell membrane</keyword>
<accession>A0A644Y5K2</accession>
<evidence type="ECO:0000313" key="7">
    <source>
        <dbReference type="EMBL" id="MPM23832.1"/>
    </source>
</evidence>
<evidence type="ECO:0000256" key="6">
    <source>
        <dbReference type="SAM" id="Phobius"/>
    </source>
</evidence>
<feature type="transmembrane region" description="Helical" evidence="6">
    <location>
        <begin position="89"/>
        <end position="115"/>
    </location>
</feature>
<comment type="caution">
    <text evidence="7">The sequence shown here is derived from an EMBL/GenBank/DDBJ whole genome shotgun (WGS) entry which is preliminary data.</text>
</comment>
<proteinExistence type="predicted"/>
<evidence type="ECO:0000256" key="1">
    <source>
        <dbReference type="ARBA" id="ARBA00004651"/>
    </source>
</evidence>
<feature type="transmembrane region" description="Helical" evidence="6">
    <location>
        <begin position="390"/>
        <end position="412"/>
    </location>
</feature>
<dbReference type="Gene3D" id="1.20.1740.10">
    <property type="entry name" value="Amino acid/polyamine transporter I"/>
    <property type="match status" value="1"/>
</dbReference>
<dbReference type="InterPro" id="IPR050367">
    <property type="entry name" value="APC_superfamily"/>
</dbReference>
<organism evidence="7">
    <name type="scientific">bioreactor metagenome</name>
    <dbReference type="NCBI Taxonomy" id="1076179"/>
    <lineage>
        <taxon>unclassified sequences</taxon>
        <taxon>metagenomes</taxon>
        <taxon>ecological metagenomes</taxon>
    </lineage>
</organism>
<sequence length="444" mass="46488">MGSNNSKLGLFDSVHLLVGGMIGSAIFSLSGITILQAGPASLLSWLLGGLILLAYGLQTAELASRYPQSGGIFNFPAQLLGKTREQGRLWGWISAWAYLFGCIAGAAFSAIYIGIYLGVAFPALGSMQVPLGLLAVLFSGALNIARFKVTGRATTILTLFLGGTLLLFAIAVFTSGSWDASLLLPFFTQGSGGSTGFLDALPLAMVAYGAIVALSFLVGEVDNPNKTVPKAMAIAMAVVLVFYLAVLVATLGLVSAGFLEANEGLRYIPLYAAASFLPNVSFLTPLISISAVLALVTTMIVTMALAAHTLLSCAENGVLPQFLAKTGKQSGSPLYATAVVVVVTGLFAAFPQLTNILINLGALCNVIVVAIVCVTVLASRKKYPKLEAEYFRAPGGTILPVITLAVLVASYIPSILQGGWQLWVATAVYYLLGMLLYRGRRQSV</sequence>
<feature type="transmembrane region" description="Helical" evidence="6">
    <location>
        <begin position="332"/>
        <end position="350"/>
    </location>
</feature>
<gene>
    <name evidence="7" type="ORF">SDC9_70309</name>
</gene>
<feature type="transmembrane region" description="Helical" evidence="6">
    <location>
        <begin position="40"/>
        <end position="57"/>
    </location>
</feature>
<evidence type="ECO:0008006" key="8">
    <source>
        <dbReference type="Google" id="ProtNLM"/>
    </source>
</evidence>
<feature type="transmembrane region" description="Helical" evidence="6">
    <location>
        <begin position="418"/>
        <end position="437"/>
    </location>
</feature>
<dbReference type="PANTHER" id="PTHR42770">
    <property type="entry name" value="AMINO ACID TRANSPORTER-RELATED"/>
    <property type="match status" value="1"/>
</dbReference>
<feature type="transmembrane region" description="Helical" evidence="6">
    <location>
        <begin position="127"/>
        <end position="145"/>
    </location>
</feature>
<feature type="transmembrane region" description="Helical" evidence="6">
    <location>
        <begin position="198"/>
        <end position="219"/>
    </location>
</feature>
<dbReference type="PIRSF" id="PIRSF006060">
    <property type="entry name" value="AA_transporter"/>
    <property type="match status" value="1"/>
</dbReference>
<dbReference type="GO" id="GO:0022857">
    <property type="term" value="F:transmembrane transporter activity"/>
    <property type="evidence" value="ECO:0007669"/>
    <property type="project" value="InterPro"/>
</dbReference>
<dbReference type="PANTHER" id="PTHR42770:SF7">
    <property type="entry name" value="MEMBRANE PROTEIN"/>
    <property type="match status" value="1"/>
</dbReference>
<evidence type="ECO:0000256" key="5">
    <source>
        <dbReference type="ARBA" id="ARBA00023136"/>
    </source>
</evidence>
<keyword evidence="3 6" id="KW-0812">Transmembrane</keyword>
<keyword evidence="5 6" id="KW-0472">Membrane</keyword>
<keyword evidence="4 6" id="KW-1133">Transmembrane helix</keyword>
<dbReference type="Pfam" id="PF13520">
    <property type="entry name" value="AA_permease_2"/>
    <property type="match status" value="1"/>
</dbReference>
<dbReference type="EMBL" id="VSSQ01004124">
    <property type="protein sequence ID" value="MPM23832.1"/>
    <property type="molecule type" value="Genomic_DNA"/>
</dbReference>
<evidence type="ECO:0000256" key="3">
    <source>
        <dbReference type="ARBA" id="ARBA00022692"/>
    </source>
</evidence>
<dbReference type="InterPro" id="IPR002293">
    <property type="entry name" value="AA/rel_permease1"/>
</dbReference>
<feature type="transmembrane region" description="Helical" evidence="6">
    <location>
        <begin position="157"/>
        <end position="178"/>
    </location>
</feature>
<feature type="transmembrane region" description="Helical" evidence="6">
    <location>
        <begin position="12"/>
        <end position="34"/>
    </location>
</feature>
<feature type="transmembrane region" description="Helical" evidence="6">
    <location>
        <begin position="231"/>
        <end position="259"/>
    </location>
</feature>
<dbReference type="AlphaFoldDB" id="A0A644Y5K2"/>
<evidence type="ECO:0000256" key="2">
    <source>
        <dbReference type="ARBA" id="ARBA00022475"/>
    </source>
</evidence>
<evidence type="ECO:0000256" key="4">
    <source>
        <dbReference type="ARBA" id="ARBA00022989"/>
    </source>
</evidence>
<name>A0A644Y5K2_9ZZZZ</name>
<feature type="transmembrane region" description="Helical" evidence="6">
    <location>
        <begin position="356"/>
        <end position="378"/>
    </location>
</feature>
<comment type="subcellular location">
    <subcellularLocation>
        <location evidence="1">Cell membrane</location>
        <topology evidence="1">Multi-pass membrane protein</topology>
    </subcellularLocation>
</comment>
<protein>
    <recommendedName>
        <fullName evidence="8">Amino acid permease YhdG</fullName>
    </recommendedName>
</protein>
<reference evidence="7" key="1">
    <citation type="submission" date="2019-08" db="EMBL/GenBank/DDBJ databases">
        <authorList>
            <person name="Kucharzyk K."/>
            <person name="Murdoch R.W."/>
            <person name="Higgins S."/>
            <person name="Loffler F."/>
        </authorList>
    </citation>
    <scope>NUCLEOTIDE SEQUENCE</scope>
</reference>
<dbReference type="GO" id="GO:0005886">
    <property type="term" value="C:plasma membrane"/>
    <property type="evidence" value="ECO:0007669"/>
    <property type="project" value="UniProtKB-SubCell"/>
</dbReference>